<reference evidence="1 2" key="1">
    <citation type="submission" date="2021-06" db="EMBL/GenBank/DDBJ databases">
        <authorList>
            <person name="Palmer J.M."/>
        </authorList>
    </citation>
    <scope>NUCLEOTIDE SEQUENCE [LARGE SCALE GENOMIC DNA]</scope>
    <source>
        <strain evidence="1 2">AS_MEX2019</strain>
        <tissue evidence="1">Muscle</tissue>
    </source>
</reference>
<keyword evidence="2" id="KW-1185">Reference proteome</keyword>
<protein>
    <submittedName>
        <fullName evidence="1">Uncharacterized protein</fullName>
    </submittedName>
</protein>
<dbReference type="Proteomes" id="UP001469553">
    <property type="component" value="Unassembled WGS sequence"/>
</dbReference>
<dbReference type="EMBL" id="JAHRIP010029256">
    <property type="protein sequence ID" value="MEQ2291636.1"/>
    <property type="molecule type" value="Genomic_DNA"/>
</dbReference>
<evidence type="ECO:0000313" key="1">
    <source>
        <dbReference type="EMBL" id="MEQ2291636.1"/>
    </source>
</evidence>
<evidence type="ECO:0000313" key="2">
    <source>
        <dbReference type="Proteomes" id="UP001469553"/>
    </source>
</evidence>
<comment type="caution">
    <text evidence="1">The sequence shown here is derived from an EMBL/GenBank/DDBJ whole genome shotgun (WGS) entry which is preliminary data.</text>
</comment>
<name>A0ABV0YD03_9TELE</name>
<gene>
    <name evidence="1" type="ORF">AMECASPLE_015026</name>
</gene>
<accession>A0ABV0YD03</accession>
<proteinExistence type="predicted"/>
<organism evidence="1 2">
    <name type="scientific">Ameca splendens</name>
    <dbReference type="NCBI Taxonomy" id="208324"/>
    <lineage>
        <taxon>Eukaryota</taxon>
        <taxon>Metazoa</taxon>
        <taxon>Chordata</taxon>
        <taxon>Craniata</taxon>
        <taxon>Vertebrata</taxon>
        <taxon>Euteleostomi</taxon>
        <taxon>Actinopterygii</taxon>
        <taxon>Neopterygii</taxon>
        <taxon>Teleostei</taxon>
        <taxon>Neoteleostei</taxon>
        <taxon>Acanthomorphata</taxon>
        <taxon>Ovalentaria</taxon>
        <taxon>Atherinomorphae</taxon>
        <taxon>Cyprinodontiformes</taxon>
        <taxon>Goodeidae</taxon>
        <taxon>Ameca</taxon>
    </lineage>
</organism>
<sequence>MHSVGPFVCYYIPQYGLLPQLPAGIASDRKGRRSSDVTVGYITNIMPLPFAFHAGNKDQLPRNGGTPLSGEETHTRLLTVRHIFPLCQRRRKDEDDRFPLSLLRAHNCCPLSLPYSKEDDNKVAGHFLRDRVRSSAIRELLLLHIKRSQSRWLGHLYRMPSSGGVPGMSHLEEAQGMAQDTLEGLCLSAGLGTPWAPHGGAGGGVWGEGRLGVSPKSAAPATRSRIKRKTTRCDRQLPGTCEPTGGTYLSSRSPARKNLVCPTSNFTYTTWKKIRRNNNHLIATSPIKFSLRSITHLPPETPPPTK</sequence>